<dbReference type="EMBL" id="GDID01007204">
    <property type="protein sequence ID" value="JAP89402.1"/>
    <property type="molecule type" value="Transcribed_RNA"/>
</dbReference>
<reference evidence="1" key="1">
    <citation type="submission" date="2015-07" db="EMBL/GenBank/DDBJ databases">
        <title>Adaptation to a free-living lifestyle via gene acquisitions in the diplomonad Trepomonas sp. PC1.</title>
        <authorList>
            <person name="Xu F."/>
            <person name="Jerlstrom-Hultqvist J."/>
            <person name="Kolisko M."/>
            <person name="Simpson A.G.B."/>
            <person name="Roger A.J."/>
            <person name="Svard S.G."/>
            <person name="Andersson J.O."/>
        </authorList>
    </citation>
    <scope>NUCLEOTIDE SEQUENCE</scope>
    <source>
        <strain evidence="1">PC1</strain>
    </source>
</reference>
<sequence length="415" mass="48114">VFNDSVNTQSQLQHIESDLVFLFKLPMIRQLFGENVEFSLIGQYKLDLFKVDFIQAYISRNIKSIMKVNTSYGQIQSVKEQVLQIRSKQSVTQQTYETVVLQPSTIKQFIQTAYSVYFTLDKNTTQNKTNILHIFKEIIIFSPQLLIQYLSQQLASNKHKMVTLNLLNDLMGELENVQFKSCQAFVDQVQQFCYDVMYNDLKFMQSEEFMKYKVHDSAFYASNLAMKQQTEPILIEIIRKLFKNNLISGKSEFFYSLLNILVEASIGMISQQENKAFEICEQLAQIGLADYIYYLVCLNLRDRCPSSGDSQQQVEFNIKCHLSALKMLSRFGELIIPERRFQLLIQSKITFTQILAKLLLCLCMCHQFDTSLTISLLNQLAECDEKSSQFFNSQYADGNCQGSFLNCQDSFADFF</sequence>
<dbReference type="AlphaFoldDB" id="A0A146JXL9"/>
<protein>
    <submittedName>
        <fullName evidence="1">Uncharacterized protein</fullName>
    </submittedName>
</protein>
<feature type="non-terminal residue" evidence="1">
    <location>
        <position position="1"/>
    </location>
</feature>
<proteinExistence type="predicted"/>
<accession>A0A146JXL9</accession>
<organism evidence="1">
    <name type="scientific">Trepomonas sp. PC1</name>
    <dbReference type="NCBI Taxonomy" id="1076344"/>
    <lineage>
        <taxon>Eukaryota</taxon>
        <taxon>Metamonada</taxon>
        <taxon>Diplomonadida</taxon>
        <taxon>Hexamitidae</taxon>
        <taxon>Hexamitinae</taxon>
        <taxon>Trepomonas</taxon>
    </lineage>
</organism>
<name>A0A146JXL9_9EUKA</name>
<evidence type="ECO:0000313" key="1">
    <source>
        <dbReference type="EMBL" id="JAP89402.1"/>
    </source>
</evidence>
<feature type="non-terminal residue" evidence="1">
    <location>
        <position position="415"/>
    </location>
</feature>
<gene>
    <name evidence="1" type="ORF">TPC1_31103</name>
</gene>